<evidence type="ECO:0000313" key="4">
    <source>
        <dbReference type="Proteomes" id="UP000039046"/>
    </source>
</evidence>
<keyword evidence="1" id="KW-0812">Transmembrane</keyword>
<keyword evidence="4" id="KW-1185">Reference proteome</keyword>
<proteinExistence type="predicted"/>
<keyword evidence="1" id="KW-1133">Transmembrane helix</keyword>
<dbReference type="STRING" id="1531966.A0A0A1TDC8"/>
<dbReference type="Proteomes" id="UP000039046">
    <property type="component" value="Unassembled WGS sequence"/>
</dbReference>
<name>A0A0A1TDC8_9HYPO</name>
<reference evidence="3 4" key="1">
    <citation type="journal article" date="2015" name="Genome Announc.">
        <title>Draft Genome Sequence and Gene Annotation of the Entomopathogenic Fungus Verticillium hemipterigenum.</title>
        <authorList>
            <person name="Horn F."/>
            <person name="Habel A."/>
            <person name="Scharf D.H."/>
            <person name="Dworschak J."/>
            <person name="Brakhage A.A."/>
            <person name="Guthke R."/>
            <person name="Hertweck C."/>
            <person name="Linde J."/>
        </authorList>
    </citation>
    <scope>NUCLEOTIDE SEQUENCE [LARGE SCALE GENOMIC DNA]</scope>
</reference>
<feature type="domain" description="Cupin type-2" evidence="2">
    <location>
        <begin position="60"/>
        <end position="114"/>
    </location>
</feature>
<dbReference type="Pfam" id="PF07883">
    <property type="entry name" value="Cupin_2"/>
    <property type="match status" value="1"/>
</dbReference>
<dbReference type="AlphaFoldDB" id="A0A0A1TDC8"/>
<evidence type="ECO:0000259" key="2">
    <source>
        <dbReference type="Pfam" id="PF07883"/>
    </source>
</evidence>
<dbReference type="InterPro" id="IPR014710">
    <property type="entry name" value="RmlC-like_jellyroll"/>
</dbReference>
<dbReference type="PANTHER" id="PTHR43346">
    <property type="entry name" value="LIGAND BINDING DOMAIN PROTEIN, PUTATIVE (AFU_ORTHOLOGUE AFUA_6G14370)-RELATED"/>
    <property type="match status" value="1"/>
</dbReference>
<sequence>MFAPLFFLRGNGPIKSKTADANPVPLQDTAGRPFLLRFFTKDGFFFNEQKWTPIDRSRALEPSSYNPPAHYHINSDEHFYITSGAGTWQLWDRKVYLKKGDHILVPRGKWHRFDEDQTLDEPLAIEVRYDKEQAAMEEAFFRNTLTYISDCLDQNKSPSILQLMIFFIHVEMAPGLRIVPFETLNLWLNMALMYTLGGLGYLVGYKSSYAEYCRPSFKKD</sequence>
<dbReference type="Gene3D" id="2.60.120.10">
    <property type="entry name" value="Jelly Rolls"/>
    <property type="match status" value="1"/>
</dbReference>
<feature type="transmembrane region" description="Helical" evidence="1">
    <location>
        <begin position="186"/>
        <end position="204"/>
    </location>
</feature>
<gene>
    <name evidence="3" type="ORF">VHEMI08390</name>
</gene>
<dbReference type="SUPFAM" id="SSF51182">
    <property type="entry name" value="RmlC-like cupins"/>
    <property type="match status" value="1"/>
</dbReference>
<keyword evidence="1" id="KW-0472">Membrane</keyword>
<evidence type="ECO:0000256" key="1">
    <source>
        <dbReference type="SAM" id="Phobius"/>
    </source>
</evidence>
<dbReference type="EMBL" id="CDHN01000005">
    <property type="protein sequence ID" value="CEJ92759.1"/>
    <property type="molecule type" value="Genomic_DNA"/>
</dbReference>
<dbReference type="InterPro" id="IPR052538">
    <property type="entry name" value="Flavonoid_dioxygenase-like"/>
</dbReference>
<protein>
    <recommendedName>
        <fullName evidence="2">Cupin type-2 domain-containing protein</fullName>
    </recommendedName>
</protein>
<dbReference type="OrthoDB" id="9976870at2759"/>
<dbReference type="CDD" id="cd02208">
    <property type="entry name" value="cupin_RmlC-like"/>
    <property type="match status" value="1"/>
</dbReference>
<accession>A0A0A1TDC8</accession>
<dbReference type="InterPro" id="IPR011051">
    <property type="entry name" value="RmlC_Cupin_sf"/>
</dbReference>
<evidence type="ECO:0000313" key="3">
    <source>
        <dbReference type="EMBL" id="CEJ92759.1"/>
    </source>
</evidence>
<organism evidence="3 4">
    <name type="scientific">[Torrubiella] hemipterigena</name>
    <dbReference type="NCBI Taxonomy" id="1531966"/>
    <lineage>
        <taxon>Eukaryota</taxon>
        <taxon>Fungi</taxon>
        <taxon>Dikarya</taxon>
        <taxon>Ascomycota</taxon>
        <taxon>Pezizomycotina</taxon>
        <taxon>Sordariomycetes</taxon>
        <taxon>Hypocreomycetidae</taxon>
        <taxon>Hypocreales</taxon>
        <taxon>Clavicipitaceae</taxon>
        <taxon>Clavicipitaceae incertae sedis</taxon>
        <taxon>'Torrubiella' clade</taxon>
    </lineage>
</organism>
<dbReference type="PANTHER" id="PTHR43346:SF1">
    <property type="entry name" value="QUERCETIN 2,3-DIOXYGENASE-RELATED"/>
    <property type="match status" value="1"/>
</dbReference>
<dbReference type="HOGENOM" id="CLU_089363_1_0_1"/>
<dbReference type="InterPro" id="IPR013096">
    <property type="entry name" value="Cupin_2"/>
</dbReference>